<dbReference type="InterPro" id="IPR004113">
    <property type="entry name" value="FAD-bd_oxidored_4_C"/>
</dbReference>
<evidence type="ECO:0000256" key="7">
    <source>
        <dbReference type="ARBA" id="ARBA00022827"/>
    </source>
</evidence>
<dbReference type="InterPro" id="IPR016166">
    <property type="entry name" value="FAD-bd_PCMH"/>
</dbReference>
<dbReference type="SUPFAM" id="SSF55103">
    <property type="entry name" value="FAD-linked oxidases, C-terminal domain"/>
    <property type="match status" value="1"/>
</dbReference>
<dbReference type="EC" id="2.5.1.26" evidence="5 13"/>
<dbReference type="GO" id="GO:0005777">
    <property type="term" value="C:peroxisome"/>
    <property type="evidence" value="ECO:0007669"/>
    <property type="project" value="UniProtKB-SubCell"/>
</dbReference>
<dbReference type="InterPro" id="IPR006094">
    <property type="entry name" value="Oxid_FAD_bind_N"/>
</dbReference>
<keyword evidence="13" id="KW-0443">Lipid metabolism</keyword>
<comment type="function">
    <text evidence="13">Catalyzes the exchange of an acyl for a long-chain alkyl group and the formation of the ether bond in the biosynthesis of ether phospholipids.</text>
</comment>
<dbReference type="Gene3D" id="3.30.300.330">
    <property type="match status" value="1"/>
</dbReference>
<evidence type="ECO:0000259" key="14">
    <source>
        <dbReference type="PROSITE" id="PS51387"/>
    </source>
</evidence>
<keyword evidence="17" id="KW-1185">Reference proteome</keyword>
<keyword evidence="6 13" id="KW-0285">Flavoprotein</keyword>
<dbReference type="VEuPathDB" id="VectorBase:CQUJHB000168"/>
<evidence type="ECO:0000256" key="12">
    <source>
        <dbReference type="PIRSR" id="PIRSR625650-4"/>
    </source>
</evidence>
<dbReference type="VEuPathDB" id="VectorBase:CPIJ016320"/>
<dbReference type="GO" id="GO:0008609">
    <property type="term" value="F:alkylglycerone-phosphate synthase activity"/>
    <property type="evidence" value="ECO:0007669"/>
    <property type="project" value="UniProtKB-EC"/>
</dbReference>
<sequence>MANTEPTKITSIFPKRRQDMWRWDGWGYKDSQLAYRNGTVTFVGDRYPLAGRLDNFRDWVFDMFKIHPSQTNEAATLPTEFPEPKRNEQFLAALKDYGIDFSEDGMDRIMRSHGQTLQDVQNMRVHNFKRLPDVVVWPACHEQVVRLVKLAEDHDIVLIPVGGNTSVSLASTTPQIYDRTIAVLDMTQMNRMLWISKENMTACFEVGVIGQDIERELNKHCYTLGHEPDSHEFSSLGGWIATRASGMKKNRYGNIEDIVKRIKMVTTKGVLEKQFTAPRYSIGPDFDHVMFGSEGTLGVITEAVVQIRRVPDVRHYESLVFPNFESGVRCLREVAEKRLQPTSIRLIDNIQFKCATLLDPAGGVFTGVKEFFKEFYLSKLCGFDIDRIAAATVMFEGDAESVAIHEKQIFAIAKKHGAIRGGEKNGKKGYQLTFVVAYIRDFCWDLNIVGESFETAVPWDKCLTLYNNVRACLKRELAKRGIQYYAISGRVTQSYDLGCCVYFYLLFKHLDDPAMSLKMFMEIEDAARDEILACGGTLSHHHGVGKLRSKWYPAVVSQVGVGLYRAVKQELDPNNIFAAGNLLGENQNVSKL</sequence>
<dbReference type="AlphaFoldDB" id="B0XA29"/>
<evidence type="ECO:0000256" key="5">
    <source>
        <dbReference type="ARBA" id="ARBA00012385"/>
    </source>
</evidence>
<comment type="cofactor">
    <cofactor evidence="11 13">
        <name>FAD</name>
        <dbReference type="ChEBI" id="CHEBI:57692"/>
    </cofactor>
</comment>
<reference evidence="15" key="1">
    <citation type="submission" date="2007-03" db="EMBL/GenBank/DDBJ databases">
        <title>Annotation of Culex pipiens quinquefasciatus.</title>
        <authorList>
            <consortium name="The Broad Institute Genome Sequencing Platform"/>
            <person name="Atkinson P.W."/>
            <person name="Hemingway J."/>
            <person name="Christensen B.M."/>
            <person name="Higgs S."/>
            <person name="Kodira C."/>
            <person name="Hannick L."/>
            <person name="Megy K."/>
            <person name="O'Leary S."/>
            <person name="Pearson M."/>
            <person name="Haas B.J."/>
            <person name="Mauceli E."/>
            <person name="Wortman J.R."/>
            <person name="Lee N.H."/>
            <person name="Guigo R."/>
            <person name="Stanke M."/>
            <person name="Alvarado L."/>
            <person name="Amedeo P."/>
            <person name="Antoine C.H."/>
            <person name="Arensburger P."/>
            <person name="Bidwell S.L."/>
            <person name="Crawford M."/>
            <person name="Camaro F."/>
            <person name="Devon K."/>
            <person name="Engels R."/>
            <person name="Hammond M."/>
            <person name="Howarth C."/>
            <person name="Koehrsen M."/>
            <person name="Lawson D."/>
            <person name="Montgomery P."/>
            <person name="Nene V."/>
            <person name="Nusbaum C."/>
            <person name="Puiu D."/>
            <person name="Romero-Severson J."/>
            <person name="Severson D.W."/>
            <person name="Shumway M."/>
            <person name="Sisk P."/>
            <person name="Stolte C."/>
            <person name="Zeng Q."/>
            <person name="Eisenstadt E."/>
            <person name="Fraser-Liggett C."/>
            <person name="Strausberg R."/>
            <person name="Galagan J."/>
            <person name="Birren B."/>
            <person name="Collins F.H."/>
        </authorList>
    </citation>
    <scope>NUCLEOTIDE SEQUENCE [LARGE SCALE GENOMIC DNA]</scope>
    <source>
        <strain evidence="15">JHB</strain>
    </source>
</reference>
<dbReference type="Proteomes" id="UP000002320">
    <property type="component" value="Unassembled WGS sequence"/>
</dbReference>
<dbReference type="Gene3D" id="3.30.43.10">
    <property type="entry name" value="Uridine Diphospho-n-acetylenolpyruvylglucosamine Reductase, domain 2"/>
    <property type="match status" value="1"/>
</dbReference>
<dbReference type="STRING" id="7176.B0XA29"/>
<reference evidence="16" key="2">
    <citation type="submission" date="2020-05" db="UniProtKB">
        <authorList>
            <consortium name="EnsemblMetazoa"/>
        </authorList>
    </citation>
    <scope>IDENTIFICATION</scope>
    <source>
        <strain evidence="16">JHB</strain>
    </source>
</reference>
<dbReference type="Pfam" id="PF02913">
    <property type="entry name" value="FAD-oxidase_C"/>
    <property type="match status" value="1"/>
</dbReference>
<keyword evidence="8 13" id="KW-0576">Peroxisome</keyword>
<dbReference type="InterPro" id="IPR016167">
    <property type="entry name" value="FAD-bd_PCMH_sub1"/>
</dbReference>
<comment type="subcellular location">
    <subcellularLocation>
        <location evidence="1 13">Peroxisome</location>
    </subcellularLocation>
</comment>
<evidence type="ECO:0000256" key="10">
    <source>
        <dbReference type="PIRSR" id="PIRSR625650-2"/>
    </source>
</evidence>
<comment type="similarity">
    <text evidence="3 13">Belongs to the FAD-binding oxidoreductase/transferase type 4 family.</text>
</comment>
<dbReference type="PROSITE" id="PS51387">
    <property type="entry name" value="FAD_PCMH"/>
    <property type="match status" value="1"/>
</dbReference>
<dbReference type="KEGG" id="cqu:CpipJ_CPIJ016320"/>
<evidence type="ECO:0000256" key="9">
    <source>
        <dbReference type="PIRSR" id="PIRSR625650-1"/>
    </source>
</evidence>
<dbReference type="UniPathway" id="UPA00781"/>
<gene>
    <name evidence="16" type="primary">6049795</name>
    <name evidence="15" type="ORF">CpipJ_CPIJ016320</name>
</gene>
<feature type="binding site" evidence="11">
    <location>
        <begin position="294"/>
        <end position="300"/>
    </location>
    <ligand>
        <name>FAD</name>
        <dbReference type="ChEBI" id="CHEBI:57692"/>
    </ligand>
</feature>
<dbReference type="eggNOG" id="KOG1233">
    <property type="taxonomic scope" value="Eukaryota"/>
</dbReference>
<dbReference type="Gene3D" id="3.30.465.10">
    <property type="match status" value="1"/>
</dbReference>
<evidence type="ECO:0000256" key="11">
    <source>
        <dbReference type="PIRSR" id="PIRSR625650-3"/>
    </source>
</evidence>
<dbReference type="PANTHER" id="PTHR46568">
    <property type="entry name" value="ALKYLDIHYDROXYACETONEPHOSPHATE SYNTHASE, PEROXISOMAL"/>
    <property type="match status" value="1"/>
</dbReference>
<dbReference type="Gene3D" id="3.30.70.3450">
    <property type="match status" value="1"/>
</dbReference>
<evidence type="ECO:0000313" key="17">
    <source>
        <dbReference type="Proteomes" id="UP000002320"/>
    </source>
</evidence>
<dbReference type="GO" id="GO:0008611">
    <property type="term" value="P:ether lipid biosynthetic process"/>
    <property type="evidence" value="ECO:0007669"/>
    <property type="project" value="UniProtKB-UniPathway"/>
</dbReference>
<keyword evidence="13" id="KW-0808">Transferase</keyword>
<dbReference type="Gene3D" id="1.10.45.10">
    <property type="entry name" value="Vanillyl-alcohol Oxidase, Chain A, domain 4"/>
    <property type="match status" value="1"/>
</dbReference>
<comment type="subunit">
    <text evidence="4 13">Homodimer.</text>
</comment>
<dbReference type="EMBL" id="DS232561">
    <property type="protein sequence ID" value="EDS43455.1"/>
    <property type="molecule type" value="Genomic_DNA"/>
</dbReference>
<evidence type="ECO:0000256" key="1">
    <source>
        <dbReference type="ARBA" id="ARBA00004275"/>
    </source>
</evidence>
<name>B0XA29_CULQU</name>
<feature type="binding site" evidence="11">
    <location>
        <begin position="242"/>
        <end position="245"/>
    </location>
    <ligand>
        <name>FAD</name>
        <dbReference type="ChEBI" id="CHEBI:57692"/>
    </ligand>
</feature>
<dbReference type="OrthoDB" id="7786253at2759"/>
<evidence type="ECO:0000256" key="13">
    <source>
        <dbReference type="RuleBase" id="RU363113"/>
    </source>
</evidence>
<evidence type="ECO:0000256" key="4">
    <source>
        <dbReference type="ARBA" id="ARBA00011738"/>
    </source>
</evidence>
<evidence type="ECO:0000256" key="3">
    <source>
        <dbReference type="ARBA" id="ARBA00008000"/>
    </source>
</evidence>
<keyword evidence="7 11" id="KW-0274">FAD</keyword>
<dbReference type="InterPro" id="IPR025650">
    <property type="entry name" value="Alkyl-DHAP_Synthase"/>
</dbReference>
<comment type="pathway">
    <text evidence="2 13">Glycerolipid metabolism; ether lipid biosynthesis.</text>
</comment>
<dbReference type="GO" id="GO:0071949">
    <property type="term" value="F:FAD binding"/>
    <property type="evidence" value="ECO:0007669"/>
    <property type="project" value="InterPro"/>
</dbReference>
<evidence type="ECO:0000256" key="8">
    <source>
        <dbReference type="ARBA" id="ARBA00023140"/>
    </source>
</evidence>
<dbReference type="HOGENOM" id="CLU_017779_2_2_1"/>
<comment type="catalytic activity">
    <reaction evidence="13">
        <text>a long chain fatty alcohol + a 1-acylglycerone 3-phosphate = a 1-O-alkylglycerone 3-phosphate + a long-chain fatty acid + H(+)</text>
        <dbReference type="Rhea" id="RHEA:36171"/>
        <dbReference type="ChEBI" id="CHEBI:15378"/>
        <dbReference type="ChEBI" id="CHEBI:17135"/>
        <dbReference type="ChEBI" id="CHEBI:57534"/>
        <dbReference type="ChEBI" id="CHEBI:57560"/>
        <dbReference type="ChEBI" id="CHEBI:73315"/>
        <dbReference type="EC" id="2.5.1.26"/>
    </reaction>
</comment>
<dbReference type="EnsemblMetazoa" id="CPIJ016320-RA">
    <property type="protein sequence ID" value="CPIJ016320-PA"/>
    <property type="gene ID" value="CPIJ016320"/>
</dbReference>
<feature type="active site" description="Proton donor/acceptor" evidence="9">
    <location>
        <position position="502"/>
    </location>
</feature>
<evidence type="ECO:0000256" key="6">
    <source>
        <dbReference type="ARBA" id="ARBA00022630"/>
    </source>
</evidence>
<feature type="binding site" evidence="11">
    <location>
        <begin position="160"/>
        <end position="166"/>
    </location>
    <ligand>
        <name>FAD</name>
        <dbReference type="ChEBI" id="CHEBI:57692"/>
    </ligand>
</feature>
<evidence type="ECO:0000313" key="15">
    <source>
        <dbReference type="EMBL" id="EDS43455.1"/>
    </source>
</evidence>
<dbReference type="Pfam" id="PF01565">
    <property type="entry name" value="FAD_binding_4"/>
    <property type="match status" value="1"/>
</dbReference>
<keyword evidence="13" id="KW-0444">Lipid biosynthesis</keyword>
<protein>
    <recommendedName>
        <fullName evidence="5 13">Alkylglycerone-phosphate synthase</fullName>
        <shortName evidence="13">Alkyl-DHAP synthase</shortName>
        <ecNumber evidence="5 13">2.5.1.26</ecNumber>
    </recommendedName>
</protein>
<feature type="domain" description="FAD-binding PCMH-type" evidence="14">
    <location>
        <begin position="128"/>
        <end position="310"/>
    </location>
</feature>
<dbReference type="InterPro" id="IPR016169">
    <property type="entry name" value="FAD-bd_PCMH_sub2"/>
</dbReference>
<feature type="binding site" evidence="10">
    <location>
        <position position="440"/>
    </location>
    <ligand>
        <name>substrate</name>
    </ligand>
</feature>
<dbReference type="InterPro" id="IPR036318">
    <property type="entry name" value="FAD-bd_PCMH-like_sf"/>
</dbReference>
<dbReference type="InterPro" id="IPR016171">
    <property type="entry name" value="Vanillyl_alc_oxidase_C-sub2"/>
</dbReference>
<dbReference type="InterPro" id="IPR016164">
    <property type="entry name" value="FAD-linked_Oxase-like_C"/>
</dbReference>
<proteinExistence type="inferred from homology"/>
<evidence type="ECO:0000256" key="2">
    <source>
        <dbReference type="ARBA" id="ARBA00004670"/>
    </source>
</evidence>
<dbReference type="SUPFAM" id="SSF56176">
    <property type="entry name" value="FAD-binding/transporter-associated domain-like"/>
    <property type="match status" value="1"/>
</dbReference>
<evidence type="ECO:0000313" key="16">
    <source>
        <dbReference type="EnsemblMetazoa" id="CPIJ016320-PA"/>
    </source>
</evidence>
<dbReference type="InParanoid" id="B0XA29"/>
<feature type="site" description="Important for enzyme activity" evidence="12">
    <location>
        <position position="345"/>
    </location>
</feature>
<dbReference type="OMA" id="PACHEQV"/>
<accession>B0XA29</accession>
<dbReference type="PANTHER" id="PTHR46568:SF1">
    <property type="entry name" value="ALKYLDIHYDROXYACETONEPHOSPHATE SYNTHASE, PEROXISOMAL"/>
    <property type="match status" value="1"/>
</dbReference>
<organism>
    <name type="scientific">Culex quinquefasciatus</name>
    <name type="common">Southern house mosquito</name>
    <name type="synonym">Culex pungens</name>
    <dbReference type="NCBI Taxonomy" id="7176"/>
    <lineage>
        <taxon>Eukaryota</taxon>
        <taxon>Metazoa</taxon>
        <taxon>Ecdysozoa</taxon>
        <taxon>Arthropoda</taxon>
        <taxon>Hexapoda</taxon>
        <taxon>Insecta</taxon>
        <taxon>Pterygota</taxon>
        <taxon>Neoptera</taxon>
        <taxon>Endopterygota</taxon>
        <taxon>Diptera</taxon>
        <taxon>Nematocera</taxon>
        <taxon>Culicoidea</taxon>
        <taxon>Culicidae</taxon>
        <taxon>Culicinae</taxon>
        <taxon>Culicini</taxon>
        <taxon>Culex</taxon>
        <taxon>Culex</taxon>
    </lineage>
</organism>